<dbReference type="InterPro" id="IPR014145">
    <property type="entry name" value="LigD_pol_dom"/>
</dbReference>
<dbReference type="PANTHER" id="PTHR42705:SF2">
    <property type="entry name" value="BIFUNCTIONAL NON-HOMOLOGOUS END JOINING PROTEIN LIGD"/>
    <property type="match status" value="1"/>
</dbReference>
<dbReference type="InterPro" id="IPR052171">
    <property type="entry name" value="NHEJ_LigD"/>
</dbReference>
<comment type="caution">
    <text evidence="2">The sequence shown here is derived from an EMBL/GenBank/DDBJ whole genome shotgun (WGS) entry which is preliminary data.</text>
</comment>
<dbReference type="EC" id="6.5.1.1" evidence="2"/>
<organism evidence="2 3">
    <name type="scientific">Tumebacillus lipolyticus</name>
    <dbReference type="NCBI Taxonomy" id="1280370"/>
    <lineage>
        <taxon>Bacteria</taxon>
        <taxon>Bacillati</taxon>
        <taxon>Bacillota</taxon>
        <taxon>Bacilli</taxon>
        <taxon>Bacillales</taxon>
        <taxon>Alicyclobacillaceae</taxon>
        <taxon>Tumebacillus</taxon>
    </lineage>
</organism>
<protein>
    <submittedName>
        <fullName evidence="2">Non-homologous end-joining DNA ligase</fullName>
        <ecNumber evidence="2">6.5.1.1</ecNumber>
    </submittedName>
</protein>
<dbReference type="Pfam" id="PF21686">
    <property type="entry name" value="LigD_Prim-Pol"/>
    <property type="match status" value="1"/>
</dbReference>
<dbReference type="CDD" id="cd04861">
    <property type="entry name" value="LigD_Pol_like"/>
    <property type="match status" value="1"/>
</dbReference>
<dbReference type="EMBL" id="JBHUIO010000002">
    <property type="protein sequence ID" value="MFD2168622.1"/>
    <property type="molecule type" value="Genomic_DNA"/>
</dbReference>
<name>A0ABW4ZS30_9BACL</name>
<dbReference type="NCBIfam" id="TIGR02778">
    <property type="entry name" value="ligD_pol"/>
    <property type="match status" value="1"/>
</dbReference>
<dbReference type="Proteomes" id="UP001597343">
    <property type="component" value="Unassembled WGS sequence"/>
</dbReference>
<dbReference type="PANTHER" id="PTHR42705">
    <property type="entry name" value="BIFUNCTIONAL NON-HOMOLOGOUS END JOINING PROTEIN LIGD"/>
    <property type="match status" value="1"/>
</dbReference>
<accession>A0ABW4ZS30</accession>
<dbReference type="RefSeq" id="WP_386043503.1">
    <property type="nucleotide sequence ID" value="NZ_JBHUIO010000002.1"/>
</dbReference>
<reference evidence="3" key="1">
    <citation type="journal article" date="2019" name="Int. J. Syst. Evol. Microbiol.">
        <title>The Global Catalogue of Microorganisms (GCM) 10K type strain sequencing project: providing services to taxonomists for standard genome sequencing and annotation.</title>
        <authorList>
            <consortium name="The Broad Institute Genomics Platform"/>
            <consortium name="The Broad Institute Genome Sequencing Center for Infectious Disease"/>
            <person name="Wu L."/>
            <person name="Ma J."/>
        </authorList>
    </citation>
    <scope>NUCLEOTIDE SEQUENCE [LARGE SCALE GENOMIC DNA]</scope>
    <source>
        <strain evidence="3">CGMCC 1.13574</strain>
    </source>
</reference>
<dbReference type="Gene3D" id="3.90.920.10">
    <property type="entry name" value="DNA primase, PRIM domain"/>
    <property type="match status" value="1"/>
</dbReference>
<evidence type="ECO:0000259" key="1">
    <source>
        <dbReference type="Pfam" id="PF21686"/>
    </source>
</evidence>
<sequence>MSSNTLMAEYPVSVTHLDKVLWPEQGITKAEYIHYMIAMSEVMVRHYQQRLLTVVRYPHGIHQQSFYQKNIPAGAPEWMETYPVWSDDSKREIHYILANNRATMIWLANQAAMELHLSFSKIDNLDRPTNIAFDLDPTVQSVDRAGFRKASRAALLLKEALDDLRLPSYPKTSGATGLQVFVPIASGYSFADTRQITQFLGQYLTKKAPELITVERLKKDRGDKVYFDFLQHHRSKTLAGPYTPRAVPSSAVSAPLAWEEVEEGVLPELFTIRTMPKRVEKHGDLFAPMCSPGVEIGEIINFIRNHPLG</sequence>
<dbReference type="GO" id="GO:0003910">
    <property type="term" value="F:DNA ligase (ATP) activity"/>
    <property type="evidence" value="ECO:0007669"/>
    <property type="project" value="UniProtKB-EC"/>
</dbReference>
<evidence type="ECO:0000313" key="3">
    <source>
        <dbReference type="Proteomes" id="UP001597343"/>
    </source>
</evidence>
<keyword evidence="3" id="KW-1185">Reference proteome</keyword>
<proteinExistence type="predicted"/>
<gene>
    <name evidence="2" type="primary">ligD</name>
    <name evidence="2" type="ORF">ACFSOY_01135</name>
</gene>
<keyword evidence="2" id="KW-0436">Ligase</keyword>
<evidence type="ECO:0000313" key="2">
    <source>
        <dbReference type="EMBL" id="MFD2168622.1"/>
    </source>
</evidence>
<feature type="domain" description="DNA ligase D polymerase" evidence="1">
    <location>
        <begin position="28"/>
        <end position="286"/>
    </location>
</feature>